<dbReference type="Gene3D" id="3.40.50.150">
    <property type="entry name" value="Vaccinia Virus protein VP39"/>
    <property type="match status" value="1"/>
</dbReference>
<proteinExistence type="predicted"/>
<evidence type="ECO:0000313" key="3">
    <source>
        <dbReference type="Proteomes" id="UP000295131"/>
    </source>
</evidence>
<dbReference type="GO" id="GO:0032259">
    <property type="term" value="P:methylation"/>
    <property type="evidence" value="ECO:0007669"/>
    <property type="project" value="UniProtKB-KW"/>
</dbReference>
<sequence>MKDDEWDRMRAMYAARLAETGYSPETLGWTKPKHRLRYKILVDYWFGGPDPLDGSASLLDFGCGFGDLAVYCAARGLDVDYHGIDLSEDLVAAGRRVFPHLDLEAGSPIEDGLDRVYDVIVSSGAHNYALTDNEAYIRRTFELFDASSRCGFAINFLSDRVNHRNAGNYYASPAWVLDLALSHSRRVEIRHDYMPFEFTVFVDKRSDFGDLTVFAPFEADCG</sequence>
<name>A0A4R5PN13_9HYPH</name>
<dbReference type="InterPro" id="IPR029063">
    <property type="entry name" value="SAM-dependent_MTases_sf"/>
</dbReference>
<dbReference type="Proteomes" id="UP000295131">
    <property type="component" value="Unassembled WGS sequence"/>
</dbReference>
<dbReference type="Pfam" id="PF08242">
    <property type="entry name" value="Methyltransf_12"/>
    <property type="match status" value="1"/>
</dbReference>
<dbReference type="OrthoDB" id="9800454at2"/>
<feature type="domain" description="Methyltransferase type 12" evidence="1">
    <location>
        <begin position="59"/>
        <end position="142"/>
    </location>
</feature>
<protein>
    <submittedName>
        <fullName evidence="2">Class I SAM-dependent methyltransferase</fullName>
    </submittedName>
</protein>
<dbReference type="SUPFAM" id="SSF53335">
    <property type="entry name" value="S-adenosyl-L-methionine-dependent methyltransferases"/>
    <property type="match status" value="1"/>
</dbReference>
<keyword evidence="2" id="KW-0808">Transferase</keyword>
<accession>A0A4R5PN13</accession>
<dbReference type="InterPro" id="IPR013217">
    <property type="entry name" value="Methyltransf_12"/>
</dbReference>
<keyword evidence="2" id="KW-0489">Methyltransferase</keyword>
<reference evidence="2 3" key="1">
    <citation type="journal article" date="2013" name="Int. J. Syst. Evol. Microbiol.">
        <title>Hoeflea suaedae sp. nov., an endophytic bacterium isolated from the root of the halophyte Suaeda maritima.</title>
        <authorList>
            <person name="Chung E.J."/>
            <person name="Park J.A."/>
            <person name="Pramanik P."/>
            <person name="Bibi F."/>
            <person name="Jeon C.O."/>
            <person name="Chung Y.R."/>
        </authorList>
    </citation>
    <scope>NUCLEOTIDE SEQUENCE [LARGE SCALE GENOMIC DNA]</scope>
    <source>
        <strain evidence="2 3">YC6898</strain>
    </source>
</reference>
<evidence type="ECO:0000313" key="2">
    <source>
        <dbReference type="EMBL" id="TDH38329.1"/>
    </source>
</evidence>
<dbReference type="GO" id="GO:0008168">
    <property type="term" value="F:methyltransferase activity"/>
    <property type="evidence" value="ECO:0007669"/>
    <property type="project" value="UniProtKB-KW"/>
</dbReference>
<comment type="caution">
    <text evidence="2">The sequence shown here is derived from an EMBL/GenBank/DDBJ whole genome shotgun (WGS) entry which is preliminary data.</text>
</comment>
<dbReference type="CDD" id="cd02440">
    <property type="entry name" value="AdoMet_MTases"/>
    <property type="match status" value="1"/>
</dbReference>
<keyword evidence="3" id="KW-1185">Reference proteome</keyword>
<evidence type="ECO:0000259" key="1">
    <source>
        <dbReference type="Pfam" id="PF08242"/>
    </source>
</evidence>
<dbReference type="EMBL" id="SMSI01000001">
    <property type="protein sequence ID" value="TDH38329.1"/>
    <property type="molecule type" value="Genomic_DNA"/>
</dbReference>
<dbReference type="AlphaFoldDB" id="A0A4R5PN13"/>
<organism evidence="2 3">
    <name type="scientific">Pseudohoeflea suaedae</name>
    <dbReference type="NCBI Taxonomy" id="877384"/>
    <lineage>
        <taxon>Bacteria</taxon>
        <taxon>Pseudomonadati</taxon>
        <taxon>Pseudomonadota</taxon>
        <taxon>Alphaproteobacteria</taxon>
        <taxon>Hyphomicrobiales</taxon>
        <taxon>Rhizobiaceae</taxon>
        <taxon>Pseudohoeflea</taxon>
    </lineage>
</organism>
<dbReference type="RefSeq" id="WP_133283164.1">
    <property type="nucleotide sequence ID" value="NZ_SMSI01000001.1"/>
</dbReference>
<gene>
    <name evidence="2" type="ORF">E2A64_04230</name>
</gene>